<name>A0A9Q3BW24_9BASI</name>
<feature type="region of interest" description="Disordered" evidence="1">
    <location>
        <begin position="156"/>
        <end position="202"/>
    </location>
</feature>
<proteinExistence type="predicted"/>
<sequence>MWTPIATQRNRKPRNSASIQGKPTLTTCTGRITIINPVVTSKGILPKSADNKILQGTVKEDREGLYITQRPERGYLGHSGGWKDTEGNYTHPAIHFPIKQEPQTRGLERYGSSSSALPTPQRFISMEYGQQDVQPGIPLGRTWTKFPEDLSQREILRGPYGNNQRLESDKAVQPPGGEGKHDNGDSSHYPSYRQTADPDSAY</sequence>
<evidence type="ECO:0000256" key="1">
    <source>
        <dbReference type="SAM" id="MobiDB-lite"/>
    </source>
</evidence>
<evidence type="ECO:0000313" key="3">
    <source>
        <dbReference type="Proteomes" id="UP000765509"/>
    </source>
</evidence>
<organism evidence="2 3">
    <name type="scientific">Austropuccinia psidii MF-1</name>
    <dbReference type="NCBI Taxonomy" id="1389203"/>
    <lineage>
        <taxon>Eukaryota</taxon>
        <taxon>Fungi</taxon>
        <taxon>Dikarya</taxon>
        <taxon>Basidiomycota</taxon>
        <taxon>Pucciniomycotina</taxon>
        <taxon>Pucciniomycetes</taxon>
        <taxon>Pucciniales</taxon>
        <taxon>Sphaerophragmiaceae</taxon>
        <taxon>Austropuccinia</taxon>
    </lineage>
</organism>
<keyword evidence="3" id="KW-1185">Reference proteome</keyword>
<feature type="region of interest" description="Disordered" evidence="1">
    <location>
        <begin position="1"/>
        <end position="23"/>
    </location>
</feature>
<accession>A0A9Q3BW24</accession>
<protein>
    <submittedName>
        <fullName evidence="2">Uncharacterized protein</fullName>
    </submittedName>
</protein>
<evidence type="ECO:0000313" key="2">
    <source>
        <dbReference type="EMBL" id="MBW0472507.1"/>
    </source>
</evidence>
<reference evidence="2" key="1">
    <citation type="submission" date="2021-03" db="EMBL/GenBank/DDBJ databases">
        <title>Draft genome sequence of rust myrtle Austropuccinia psidii MF-1, a brazilian biotype.</title>
        <authorList>
            <person name="Quecine M.C."/>
            <person name="Pachon D.M.R."/>
            <person name="Bonatelli M.L."/>
            <person name="Correr F.H."/>
            <person name="Franceschini L.M."/>
            <person name="Leite T.F."/>
            <person name="Margarido G.R.A."/>
            <person name="Almeida C.A."/>
            <person name="Ferrarezi J.A."/>
            <person name="Labate C.A."/>
        </authorList>
    </citation>
    <scope>NUCLEOTIDE SEQUENCE</scope>
    <source>
        <strain evidence="2">MF-1</strain>
    </source>
</reference>
<gene>
    <name evidence="2" type="ORF">O181_012222</name>
</gene>
<comment type="caution">
    <text evidence="2">The sequence shown here is derived from an EMBL/GenBank/DDBJ whole genome shotgun (WGS) entry which is preliminary data.</text>
</comment>
<dbReference type="EMBL" id="AVOT02003110">
    <property type="protein sequence ID" value="MBW0472507.1"/>
    <property type="molecule type" value="Genomic_DNA"/>
</dbReference>
<dbReference type="AlphaFoldDB" id="A0A9Q3BW24"/>
<dbReference type="Proteomes" id="UP000765509">
    <property type="component" value="Unassembled WGS sequence"/>
</dbReference>